<proteinExistence type="predicted"/>
<dbReference type="AlphaFoldDB" id="A0A9N8P4J3"/>
<sequence length="278" mass="31771">MGAPQEAITEDEIVGMELPTTKTNSKNAFTELMSKKPINPEKSPGKSDKHSNSDKSKAKMSYDRRDGLGVYTADPYAYDRVLFNNENAVIIQDMFPKSSVHLLVLPKSKRNVLHPFKAFEDPELLADIKVEVERAKQMVASELRRKYGQFSKSEQARIQARDADDPPNVLPAGRDWMKEIITGIHAVPSMNHLHVHVMSKDMVNDCLTRSAHYNSFQTSFLVPLEEFPLPEDDPVRQIGYGPWHTVDLVCWRCKKNFSNKVTKLKAHLAEEHDQWKRE</sequence>
<comment type="subcellular location">
    <subcellularLocation>
        <location evidence="1">Nucleus</location>
    </subcellularLocation>
</comment>
<dbReference type="GO" id="GO:0033699">
    <property type="term" value="F:DNA 5'-adenosine monophosphate hydrolase activity"/>
    <property type="evidence" value="ECO:0007669"/>
    <property type="project" value="TreeGrafter"/>
</dbReference>
<dbReference type="Gene3D" id="3.30.428.10">
    <property type="entry name" value="HIT-like"/>
    <property type="match status" value="1"/>
</dbReference>
<dbReference type="GO" id="GO:0046872">
    <property type="term" value="F:metal ion binding"/>
    <property type="evidence" value="ECO:0007669"/>
    <property type="project" value="UniProtKB-KW"/>
</dbReference>
<dbReference type="GO" id="GO:0003725">
    <property type="term" value="F:double-stranded RNA binding"/>
    <property type="evidence" value="ECO:0007669"/>
    <property type="project" value="TreeGrafter"/>
</dbReference>
<dbReference type="PANTHER" id="PTHR12486:SF4">
    <property type="entry name" value="APRATAXIN"/>
    <property type="match status" value="1"/>
</dbReference>
<dbReference type="Pfam" id="PF16278">
    <property type="entry name" value="zf-C2HE"/>
    <property type="match status" value="1"/>
</dbReference>
<accession>A0A9N8P4J3</accession>
<evidence type="ECO:0000256" key="3">
    <source>
        <dbReference type="ARBA" id="ARBA00022833"/>
    </source>
</evidence>
<dbReference type="GO" id="GO:0005634">
    <property type="term" value="C:nucleus"/>
    <property type="evidence" value="ECO:0007669"/>
    <property type="project" value="UniProtKB-SubCell"/>
</dbReference>
<reference evidence="9" key="1">
    <citation type="submission" date="2020-06" db="EMBL/GenBank/DDBJ databases">
        <authorList>
            <person name="Onetto C."/>
        </authorList>
    </citation>
    <scope>NUCLEOTIDE SEQUENCE</scope>
</reference>
<dbReference type="GO" id="GO:0000012">
    <property type="term" value="P:single strand break repair"/>
    <property type="evidence" value="ECO:0007669"/>
    <property type="project" value="TreeGrafter"/>
</dbReference>
<feature type="region of interest" description="Disordered" evidence="6">
    <location>
        <begin position="1"/>
        <end position="61"/>
    </location>
</feature>
<dbReference type="Pfam" id="PF01230">
    <property type="entry name" value="HIT"/>
    <property type="match status" value="1"/>
</dbReference>
<dbReference type="SUPFAM" id="SSF54197">
    <property type="entry name" value="HIT-like"/>
    <property type="match status" value="1"/>
</dbReference>
<dbReference type="EMBL" id="CAIJEN010000001">
    <property type="protein sequence ID" value="CAD0081579.1"/>
    <property type="molecule type" value="Genomic_DNA"/>
</dbReference>
<feature type="domain" description="HIT" evidence="7">
    <location>
        <begin position="78"/>
        <end position="201"/>
    </location>
</feature>
<dbReference type="Proteomes" id="UP000716446">
    <property type="component" value="Unassembled WGS sequence"/>
</dbReference>
<dbReference type="InterPro" id="IPR032566">
    <property type="entry name" value="Znf-C2HE"/>
</dbReference>
<evidence type="ECO:0000256" key="6">
    <source>
        <dbReference type="SAM" id="MobiDB-lite"/>
    </source>
</evidence>
<keyword evidence="4" id="KW-0238">DNA-binding</keyword>
<dbReference type="GO" id="GO:0030983">
    <property type="term" value="F:mismatched DNA binding"/>
    <property type="evidence" value="ECO:0007669"/>
    <property type="project" value="TreeGrafter"/>
</dbReference>
<gene>
    <name evidence="9" type="ORF">AWRI4619_LOCUS146</name>
</gene>
<dbReference type="InterPro" id="IPR011146">
    <property type="entry name" value="HIT-like"/>
</dbReference>
<feature type="domain" description="Aprataxin C2HE/C2H2/C2HC zinc finger" evidence="8">
    <location>
        <begin position="218"/>
        <end position="273"/>
    </location>
</feature>
<organism evidence="9 10">
    <name type="scientific">Aureobasidium vineae</name>
    <dbReference type="NCBI Taxonomy" id="2773715"/>
    <lineage>
        <taxon>Eukaryota</taxon>
        <taxon>Fungi</taxon>
        <taxon>Dikarya</taxon>
        <taxon>Ascomycota</taxon>
        <taxon>Pezizomycotina</taxon>
        <taxon>Dothideomycetes</taxon>
        <taxon>Dothideomycetidae</taxon>
        <taxon>Dothideales</taxon>
        <taxon>Saccotheciaceae</taxon>
        <taxon>Aureobasidium</taxon>
    </lineage>
</organism>
<keyword evidence="10" id="KW-1185">Reference proteome</keyword>
<evidence type="ECO:0000259" key="7">
    <source>
        <dbReference type="Pfam" id="PF01230"/>
    </source>
</evidence>
<dbReference type="InterPro" id="IPR036265">
    <property type="entry name" value="HIT-like_sf"/>
</dbReference>
<evidence type="ECO:0000256" key="5">
    <source>
        <dbReference type="ARBA" id="ARBA00023242"/>
    </source>
</evidence>
<evidence type="ECO:0000313" key="10">
    <source>
        <dbReference type="Proteomes" id="UP000716446"/>
    </source>
</evidence>
<name>A0A9N8P4J3_9PEZI</name>
<evidence type="ECO:0000259" key="8">
    <source>
        <dbReference type="Pfam" id="PF16278"/>
    </source>
</evidence>
<evidence type="ECO:0000313" key="9">
    <source>
        <dbReference type="EMBL" id="CAD0081579.1"/>
    </source>
</evidence>
<keyword evidence="2" id="KW-0479">Metal-binding</keyword>
<evidence type="ECO:0000256" key="4">
    <source>
        <dbReference type="ARBA" id="ARBA00023125"/>
    </source>
</evidence>
<dbReference type="GO" id="GO:1990165">
    <property type="term" value="F:single-strand break-containing DNA binding"/>
    <property type="evidence" value="ECO:0007669"/>
    <property type="project" value="TreeGrafter"/>
</dbReference>
<evidence type="ECO:0000256" key="2">
    <source>
        <dbReference type="ARBA" id="ARBA00022723"/>
    </source>
</evidence>
<dbReference type="GO" id="GO:0003697">
    <property type="term" value="F:single-stranded DNA binding"/>
    <property type="evidence" value="ECO:0007669"/>
    <property type="project" value="TreeGrafter"/>
</dbReference>
<evidence type="ECO:0000256" key="1">
    <source>
        <dbReference type="ARBA" id="ARBA00004123"/>
    </source>
</evidence>
<keyword evidence="3" id="KW-0862">Zinc</keyword>
<dbReference type="PANTHER" id="PTHR12486">
    <property type="entry name" value="APRATAXIN-RELATED"/>
    <property type="match status" value="1"/>
</dbReference>
<keyword evidence="5" id="KW-0539">Nucleus</keyword>
<protein>
    <recommendedName>
        <fullName evidence="11">HIT-like protein</fullName>
    </recommendedName>
</protein>
<comment type="caution">
    <text evidence="9">The sequence shown here is derived from an EMBL/GenBank/DDBJ whole genome shotgun (WGS) entry which is preliminary data.</text>
</comment>
<feature type="compositionally biased region" description="Basic and acidic residues" evidence="6">
    <location>
        <begin position="43"/>
        <end position="61"/>
    </location>
</feature>
<evidence type="ECO:0008006" key="11">
    <source>
        <dbReference type="Google" id="ProtNLM"/>
    </source>
</evidence>